<evidence type="ECO:0000313" key="8">
    <source>
        <dbReference type="Proteomes" id="UP000324832"/>
    </source>
</evidence>
<comment type="caution">
    <text evidence="6">Lacks conserved residue(s) required for the propagation of feature annotation.</text>
</comment>
<dbReference type="AlphaFoldDB" id="A0A5E4Q676"/>
<evidence type="ECO:0000256" key="1">
    <source>
        <dbReference type="ARBA" id="ARBA00004141"/>
    </source>
</evidence>
<gene>
    <name evidence="7" type="ORF">LSINAPIS_LOCUS5204</name>
</gene>
<evidence type="ECO:0000256" key="2">
    <source>
        <dbReference type="ARBA" id="ARBA00007168"/>
    </source>
</evidence>
<dbReference type="GO" id="GO:0022857">
    <property type="term" value="F:transmembrane transporter activity"/>
    <property type="evidence" value="ECO:0007669"/>
    <property type="project" value="UniProtKB-UniRule"/>
</dbReference>
<evidence type="ECO:0000256" key="5">
    <source>
        <dbReference type="ARBA" id="ARBA00023136"/>
    </source>
</evidence>
<reference evidence="7 8" key="1">
    <citation type="submission" date="2017-07" db="EMBL/GenBank/DDBJ databases">
        <authorList>
            <person name="Talla V."/>
            <person name="Backstrom N."/>
        </authorList>
    </citation>
    <scope>NUCLEOTIDE SEQUENCE [LARGE SCALE GENOMIC DNA]</scope>
</reference>
<comment type="function">
    <text evidence="6">Choline transporter.</text>
</comment>
<dbReference type="EMBL" id="FZQP02001448">
    <property type="protein sequence ID" value="VVC92861.1"/>
    <property type="molecule type" value="Genomic_DNA"/>
</dbReference>
<accession>A0A5E4Q676</accession>
<evidence type="ECO:0000256" key="3">
    <source>
        <dbReference type="ARBA" id="ARBA00022692"/>
    </source>
</evidence>
<sequence>MCYNSIHLLFNNGVYSTPTGNTCFLDIHDCGINCECGRNSIAVESFKNEKAFLWYSIIATIITVILLLLVWVMRSRVSFLAALFRETAHCLGSIPALFLQPIITFFFLVLFFTFWCVSCNG</sequence>
<protein>
    <recommendedName>
        <fullName evidence="6">Choline transporter-like protein</fullName>
    </recommendedName>
</protein>
<organism evidence="7 8">
    <name type="scientific">Leptidea sinapis</name>
    <dbReference type="NCBI Taxonomy" id="189913"/>
    <lineage>
        <taxon>Eukaryota</taxon>
        <taxon>Metazoa</taxon>
        <taxon>Ecdysozoa</taxon>
        <taxon>Arthropoda</taxon>
        <taxon>Hexapoda</taxon>
        <taxon>Insecta</taxon>
        <taxon>Pterygota</taxon>
        <taxon>Neoptera</taxon>
        <taxon>Endopterygota</taxon>
        <taxon>Lepidoptera</taxon>
        <taxon>Glossata</taxon>
        <taxon>Ditrysia</taxon>
        <taxon>Papilionoidea</taxon>
        <taxon>Pieridae</taxon>
        <taxon>Dismorphiinae</taxon>
        <taxon>Leptidea</taxon>
    </lineage>
</organism>
<keyword evidence="8" id="KW-1185">Reference proteome</keyword>
<dbReference type="PANTHER" id="PTHR12385:SF12">
    <property type="entry name" value="CHOLINE TRANSPORTER-LIKE PROTEIN"/>
    <property type="match status" value="1"/>
</dbReference>
<dbReference type="InterPro" id="IPR007603">
    <property type="entry name" value="Choline_transptr-like"/>
</dbReference>
<comment type="similarity">
    <text evidence="2 6">Belongs to the CTL (choline transporter-like) family.</text>
</comment>
<evidence type="ECO:0000256" key="6">
    <source>
        <dbReference type="RuleBase" id="RU368066"/>
    </source>
</evidence>
<keyword evidence="3 6" id="KW-0812">Transmembrane</keyword>
<keyword evidence="5 6" id="KW-0472">Membrane</keyword>
<evidence type="ECO:0000256" key="4">
    <source>
        <dbReference type="ARBA" id="ARBA00022989"/>
    </source>
</evidence>
<evidence type="ECO:0000313" key="7">
    <source>
        <dbReference type="EMBL" id="VVC92861.1"/>
    </source>
</evidence>
<feature type="transmembrane region" description="Helical" evidence="6">
    <location>
        <begin position="94"/>
        <end position="115"/>
    </location>
</feature>
<keyword evidence="4 6" id="KW-1133">Transmembrane helix</keyword>
<dbReference type="Pfam" id="PF04515">
    <property type="entry name" value="Choline_transpo"/>
    <property type="match status" value="1"/>
</dbReference>
<comment type="subcellular location">
    <subcellularLocation>
        <location evidence="6">Cell membrane</location>
        <topology evidence="6">Multi-pass membrane protein</topology>
    </subcellularLocation>
    <subcellularLocation>
        <location evidence="1">Membrane</location>
        <topology evidence="1">Multi-pass membrane protein</topology>
    </subcellularLocation>
</comment>
<dbReference type="GO" id="GO:0005886">
    <property type="term" value="C:plasma membrane"/>
    <property type="evidence" value="ECO:0007669"/>
    <property type="project" value="UniProtKB-SubCell"/>
</dbReference>
<dbReference type="PANTHER" id="PTHR12385">
    <property type="entry name" value="CHOLINE TRANSPORTER-LIKE (SLC FAMILY 44)"/>
    <property type="match status" value="1"/>
</dbReference>
<feature type="transmembrane region" description="Helical" evidence="6">
    <location>
        <begin position="52"/>
        <end position="73"/>
    </location>
</feature>
<dbReference type="Proteomes" id="UP000324832">
    <property type="component" value="Unassembled WGS sequence"/>
</dbReference>
<proteinExistence type="inferred from homology"/>
<name>A0A5E4Q676_9NEOP</name>